<protein>
    <submittedName>
        <fullName evidence="1">Uncharacterized protein</fullName>
    </submittedName>
</protein>
<keyword evidence="2" id="KW-1185">Reference proteome</keyword>
<comment type="caution">
    <text evidence="1">The sequence shown here is derived from an EMBL/GenBank/DDBJ whole genome shotgun (WGS) entry which is preliminary data.</text>
</comment>
<dbReference type="EMBL" id="LAJX01000144">
    <property type="protein sequence ID" value="KJV05993.1"/>
    <property type="molecule type" value="Genomic_DNA"/>
</dbReference>
<evidence type="ECO:0000313" key="1">
    <source>
        <dbReference type="EMBL" id="KJV05993.1"/>
    </source>
</evidence>
<dbReference type="RefSeq" id="WP_045779723.1">
    <property type="nucleotide sequence ID" value="NZ_LAJX01000144.1"/>
</dbReference>
<reference evidence="2" key="1">
    <citation type="submission" date="2015-03" db="EMBL/GenBank/DDBJ databases">
        <title>Draft genome sequence of a novel methanotroph (Sn10-6) isolated from flooded ricefield rhizosphere in India.</title>
        <authorList>
            <person name="Pandit P.S."/>
            <person name="Pore S.D."/>
            <person name="Arora P."/>
            <person name="Kapse N.G."/>
            <person name="Dhakephalkar P.K."/>
            <person name="Rahalkar M.C."/>
        </authorList>
    </citation>
    <scope>NUCLEOTIDE SEQUENCE [LARGE SCALE GENOMIC DNA]</scope>
    <source>
        <strain evidence="2">Sn10-6</strain>
    </source>
</reference>
<name>A0A0F3IHH0_9GAMM</name>
<evidence type="ECO:0000313" key="2">
    <source>
        <dbReference type="Proteomes" id="UP000033684"/>
    </source>
</evidence>
<proteinExistence type="predicted"/>
<accession>A0A0F3IHH0</accession>
<dbReference type="AlphaFoldDB" id="A0A0F3IHH0"/>
<dbReference type="Proteomes" id="UP000033684">
    <property type="component" value="Unassembled WGS sequence"/>
</dbReference>
<reference evidence="1 2" key="2">
    <citation type="journal article" date="2016" name="Microb. Ecol.">
        <title>Genome Characteristics of a Novel Type I Methanotroph (Sn10-6) Isolated from a Flooded Indian Rice Field.</title>
        <authorList>
            <person name="Rahalkar M.C."/>
            <person name="Pandit P.S."/>
            <person name="Dhakephalkar P.K."/>
            <person name="Pore S."/>
            <person name="Arora P."/>
            <person name="Kapse N."/>
        </authorList>
    </citation>
    <scope>NUCLEOTIDE SEQUENCE [LARGE SCALE GENOMIC DNA]</scope>
    <source>
        <strain evidence="1 2">Sn10-6</strain>
    </source>
</reference>
<sequence>MKLNHLILAIGFLATFDCYAGTIDCLDTINHEFEYHFSASDGGAYLPPSESLVVKGETLIRRSPYDEQEIIKASVDFRDASAKIIKTAISDNKKFQDRH</sequence>
<gene>
    <name evidence="1" type="ORF">VZ94_14130</name>
</gene>
<organism evidence="1 2">
    <name type="scientific">Methylocucumis oryzae</name>
    <dbReference type="NCBI Taxonomy" id="1632867"/>
    <lineage>
        <taxon>Bacteria</taxon>
        <taxon>Pseudomonadati</taxon>
        <taxon>Pseudomonadota</taxon>
        <taxon>Gammaproteobacteria</taxon>
        <taxon>Methylococcales</taxon>
        <taxon>Methylococcaceae</taxon>
        <taxon>Methylocucumis</taxon>
    </lineage>
</organism>